<dbReference type="RefSeq" id="XP_031925288.1">
    <property type="nucleotide sequence ID" value="XM_032067738.1"/>
</dbReference>
<dbReference type="GeneID" id="43652184"/>
<sequence>MPAKLKCNHGHVCFLFPDEEKNVSILLLMYIYLLYLLKNMLKFSFPSTCSPF</sequence>
<keyword evidence="1" id="KW-0472">Membrane</keyword>
<keyword evidence="1" id="KW-0812">Transmembrane</keyword>
<dbReference type="AlphaFoldDB" id="A0A5N6ZX89"/>
<reference evidence="2 3" key="1">
    <citation type="submission" date="2019-04" db="EMBL/GenBank/DDBJ databases">
        <title>Friends and foes A comparative genomics studyof 23 Aspergillus species from section Flavi.</title>
        <authorList>
            <consortium name="DOE Joint Genome Institute"/>
            <person name="Kjaerbolling I."/>
            <person name="Vesth T."/>
            <person name="Frisvad J.C."/>
            <person name="Nybo J.L."/>
            <person name="Theobald S."/>
            <person name="Kildgaard S."/>
            <person name="Isbrandt T."/>
            <person name="Kuo A."/>
            <person name="Sato A."/>
            <person name="Lyhne E.K."/>
            <person name="Kogle M.E."/>
            <person name="Wiebenga A."/>
            <person name="Kun R.S."/>
            <person name="Lubbers R.J."/>
            <person name="Makela M.R."/>
            <person name="Barry K."/>
            <person name="Chovatia M."/>
            <person name="Clum A."/>
            <person name="Daum C."/>
            <person name="Haridas S."/>
            <person name="He G."/>
            <person name="LaButti K."/>
            <person name="Lipzen A."/>
            <person name="Mondo S."/>
            <person name="Riley R."/>
            <person name="Salamov A."/>
            <person name="Simmons B.A."/>
            <person name="Magnuson J.K."/>
            <person name="Henrissat B."/>
            <person name="Mortensen U.H."/>
            <person name="Larsen T.O."/>
            <person name="Devries R.P."/>
            <person name="Grigoriev I.V."/>
            <person name="Machida M."/>
            <person name="Baker S.E."/>
            <person name="Andersen M.R."/>
        </authorList>
    </citation>
    <scope>NUCLEOTIDE SEQUENCE [LARGE SCALE GENOMIC DNA]</scope>
    <source>
        <strain evidence="2 3">CBS 763.97</strain>
    </source>
</reference>
<accession>A0A5N6ZX89</accession>
<dbReference type="Proteomes" id="UP000326268">
    <property type="component" value="Unassembled WGS sequence"/>
</dbReference>
<keyword evidence="1" id="KW-1133">Transmembrane helix</keyword>
<evidence type="ECO:0000256" key="1">
    <source>
        <dbReference type="SAM" id="Phobius"/>
    </source>
</evidence>
<evidence type="ECO:0000313" key="2">
    <source>
        <dbReference type="EMBL" id="KAE8362207.1"/>
    </source>
</evidence>
<organism evidence="2 3">
    <name type="scientific">Aspergillus caelatus</name>
    <dbReference type="NCBI Taxonomy" id="61420"/>
    <lineage>
        <taxon>Eukaryota</taxon>
        <taxon>Fungi</taxon>
        <taxon>Dikarya</taxon>
        <taxon>Ascomycota</taxon>
        <taxon>Pezizomycotina</taxon>
        <taxon>Eurotiomycetes</taxon>
        <taxon>Eurotiomycetidae</taxon>
        <taxon>Eurotiales</taxon>
        <taxon>Aspergillaceae</taxon>
        <taxon>Aspergillus</taxon>
        <taxon>Aspergillus subgen. Circumdati</taxon>
    </lineage>
</organism>
<protein>
    <submittedName>
        <fullName evidence="2">Uncharacterized protein</fullName>
    </submittedName>
</protein>
<evidence type="ECO:0000313" key="3">
    <source>
        <dbReference type="Proteomes" id="UP000326268"/>
    </source>
</evidence>
<gene>
    <name evidence="2" type="ORF">BDV27DRAFT_131890</name>
</gene>
<name>A0A5N6ZX89_9EURO</name>
<feature type="transmembrane region" description="Helical" evidence="1">
    <location>
        <begin position="23"/>
        <end position="41"/>
    </location>
</feature>
<keyword evidence="3" id="KW-1185">Reference proteome</keyword>
<proteinExistence type="predicted"/>
<dbReference type="EMBL" id="ML737711">
    <property type="protein sequence ID" value="KAE8362207.1"/>
    <property type="molecule type" value="Genomic_DNA"/>
</dbReference>